<dbReference type="Proteomes" id="UP000603453">
    <property type="component" value="Unassembled WGS sequence"/>
</dbReference>
<reference evidence="1" key="1">
    <citation type="submission" date="2020-12" db="EMBL/GenBank/DDBJ databases">
        <title>Metabolic potential, ecology and presence of endohyphal bacteria is reflected in genomic diversity of Mucoromycotina.</title>
        <authorList>
            <person name="Muszewska A."/>
            <person name="Okrasinska A."/>
            <person name="Steczkiewicz K."/>
            <person name="Drgas O."/>
            <person name="Orlowska M."/>
            <person name="Perlinska-Lenart U."/>
            <person name="Aleksandrzak-Piekarczyk T."/>
            <person name="Szatraj K."/>
            <person name="Zielenkiewicz U."/>
            <person name="Pilsyk S."/>
            <person name="Malc E."/>
            <person name="Mieczkowski P."/>
            <person name="Kruszewska J.S."/>
            <person name="Biernat P."/>
            <person name="Pawlowska J."/>
        </authorList>
    </citation>
    <scope>NUCLEOTIDE SEQUENCE</scope>
    <source>
        <strain evidence="1">WA0000017839</strain>
    </source>
</reference>
<keyword evidence="2" id="KW-1185">Reference proteome</keyword>
<accession>A0A8H7QYC5</accession>
<proteinExistence type="predicted"/>
<comment type="caution">
    <text evidence="1">The sequence shown here is derived from an EMBL/GenBank/DDBJ whole genome shotgun (WGS) entry which is preliminary data.</text>
</comment>
<protein>
    <submittedName>
        <fullName evidence="1">Uncharacterized protein</fullName>
    </submittedName>
</protein>
<evidence type="ECO:0000313" key="1">
    <source>
        <dbReference type="EMBL" id="KAG2201064.1"/>
    </source>
</evidence>
<name>A0A8H7QYC5_9FUNG</name>
<gene>
    <name evidence="1" type="ORF">INT47_010816</name>
</gene>
<dbReference type="EMBL" id="JAEPRD010000075">
    <property type="protein sequence ID" value="KAG2201064.1"/>
    <property type="molecule type" value="Genomic_DNA"/>
</dbReference>
<dbReference type="OrthoDB" id="2264921at2759"/>
<sequence>MKLFPLPVVGIASDNADLKKINEIVERYHPLNDEEESVQDIYKFILKLHTKKSFYFLNERILEYSEQDFIVKFWGYVMETFFGGDDHLLIRWGETMSSSNKKVNLRMKLDMRVMILKQGRYVMDGLNGEYARKHMNGKLYKDRLKLVLGGMSYLKEIRETCQYLEEKEITGIKIPFIQIMGFNAIVSIIRLEDTGLFVTEDLMIKALSLVKHLLKTLEETIEEGRVKDNDDMMKNIINEVGKGPKPNLKLWVDKICGDLARL</sequence>
<organism evidence="1 2">
    <name type="scientific">Mucor saturninus</name>
    <dbReference type="NCBI Taxonomy" id="64648"/>
    <lineage>
        <taxon>Eukaryota</taxon>
        <taxon>Fungi</taxon>
        <taxon>Fungi incertae sedis</taxon>
        <taxon>Mucoromycota</taxon>
        <taxon>Mucoromycotina</taxon>
        <taxon>Mucoromycetes</taxon>
        <taxon>Mucorales</taxon>
        <taxon>Mucorineae</taxon>
        <taxon>Mucoraceae</taxon>
        <taxon>Mucor</taxon>
    </lineage>
</organism>
<dbReference type="AlphaFoldDB" id="A0A8H7QYC5"/>
<evidence type="ECO:0000313" key="2">
    <source>
        <dbReference type="Proteomes" id="UP000603453"/>
    </source>
</evidence>